<protein>
    <submittedName>
        <fullName evidence="1">Uncharacterized protein</fullName>
    </submittedName>
</protein>
<dbReference type="Proteomes" id="UP000248975">
    <property type="component" value="Unassembled WGS sequence"/>
</dbReference>
<dbReference type="AlphaFoldDB" id="A0A2W5SIT5"/>
<evidence type="ECO:0000313" key="1">
    <source>
        <dbReference type="EMBL" id="PZQ99225.1"/>
    </source>
</evidence>
<accession>A0A2W5SIT5</accession>
<name>A0A2W5SIT5_CERSP</name>
<evidence type="ECO:0000313" key="2">
    <source>
        <dbReference type="Proteomes" id="UP000248975"/>
    </source>
</evidence>
<gene>
    <name evidence="1" type="ORF">DI533_00515</name>
</gene>
<organism evidence="1 2">
    <name type="scientific">Cereibacter sphaeroides</name>
    <name type="common">Rhodobacter sphaeroides</name>
    <dbReference type="NCBI Taxonomy" id="1063"/>
    <lineage>
        <taxon>Bacteria</taxon>
        <taxon>Pseudomonadati</taxon>
        <taxon>Pseudomonadota</taxon>
        <taxon>Alphaproteobacteria</taxon>
        <taxon>Rhodobacterales</taxon>
        <taxon>Paracoccaceae</taxon>
        <taxon>Cereibacter</taxon>
    </lineage>
</organism>
<sequence>MCKHAALRYGVSQSEKCVVLLAFPLRVRTVPDAFARQDQDMPDIAGLPEALAIDITDDDYIPLFDNGAATNKSRKGTRANVMAPYPKNGAAMTPTTLTASVSVAAPAGAIDTLTVATGLVMGATLQKALTISGSITVPVISAGAEGSATITLTGANVGDQVIVMMPDTFPAGLIVARAVVSAPNTVKVYWWNAAGSPTTSASFTIRATALRWA</sequence>
<comment type="caution">
    <text evidence="1">The sequence shown here is derived from an EMBL/GenBank/DDBJ whole genome shotgun (WGS) entry which is preliminary data.</text>
</comment>
<reference evidence="1 2" key="1">
    <citation type="submission" date="2017-08" db="EMBL/GenBank/DDBJ databases">
        <title>Infants hospitalized years apart are colonized by the same room-sourced microbial strains.</title>
        <authorList>
            <person name="Brooks B."/>
            <person name="Olm M.R."/>
            <person name="Firek B.A."/>
            <person name="Baker R."/>
            <person name="Thomas B.C."/>
            <person name="Morowitz M.J."/>
            <person name="Banfield J.F."/>
        </authorList>
    </citation>
    <scope>NUCLEOTIDE SEQUENCE [LARGE SCALE GENOMIC DNA]</scope>
    <source>
        <strain evidence="1">S2_003_000_R2_11</strain>
    </source>
</reference>
<proteinExistence type="predicted"/>
<dbReference type="EMBL" id="QFQS01000001">
    <property type="protein sequence ID" value="PZQ99225.1"/>
    <property type="molecule type" value="Genomic_DNA"/>
</dbReference>